<dbReference type="GO" id="GO:0004139">
    <property type="term" value="F:deoxyribose-phosphate aldolase activity"/>
    <property type="evidence" value="ECO:0007669"/>
    <property type="project" value="UniProtKB-UniRule"/>
</dbReference>
<feature type="active site" description="Schiff-base intermediate with acetaldehyde" evidence="6">
    <location>
        <position position="171"/>
    </location>
</feature>
<proteinExistence type="inferred from homology"/>
<dbReference type="SMART" id="SM01133">
    <property type="entry name" value="DeoC"/>
    <property type="match status" value="1"/>
</dbReference>
<dbReference type="PANTHER" id="PTHR10889:SF1">
    <property type="entry name" value="DEOXYRIBOSE-PHOSPHATE ALDOLASE"/>
    <property type="match status" value="1"/>
</dbReference>
<dbReference type="PIRSF" id="PIRSF001357">
    <property type="entry name" value="DeoC"/>
    <property type="match status" value="1"/>
</dbReference>
<keyword evidence="4 6" id="KW-0704">Schiff base</keyword>
<dbReference type="GO" id="GO:0016052">
    <property type="term" value="P:carbohydrate catabolic process"/>
    <property type="evidence" value="ECO:0007669"/>
    <property type="project" value="TreeGrafter"/>
</dbReference>
<dbReference type="Proteomes" id="UP000217182">
    <property type="component" value="Chromosome"/>
</dbReference>
<dbReference type="KEGG" id="gqu:AWC35_14145"/>
<dbReference type="RefSeq" id="WP_095846978.1">
    <property type="nucleotide sequence ID" value="NZ_CP014136.1"/>
</dbReference>
<dbReference type="OrthoDB" id="6579831at2"/>
<keyword evidence="8" id="KW-1185">Reference proteome</keyword>
<protein>
    <recommendedName>
        <fullName evidence="6">Deoxyribose-phosphate aldolase</fullName>
        <shortName evidence="6">DERA</shortName>
        <ecNumber evidence="6">4.1.2.4</ecNumber>
    </recommendedName>
    <alternativeName>
        <fullName evidence="6">2-deoxy-D-ribose 5-phosphate aldolase</fullName>
    </alternativeName>
    <alternativeName>
        <fullName evidence="6">Phosphodeoxyriboaldolase</fullName>
        <shortName evidence="6">Deoxyriboaldolase</shortName>
    </alternativeName>
</protein>
<dbReference type="InterPro" id="IPR013785">
    <property type="entry name" value="Aldolase_TIM"/>
</dbReference>
<dbReference type="Gene3D" id="3.20.20.70">
    <property type="entry name" value="Aldolase class I"/>
    <property type="match status" value="1"/>
</dbReference>
<evidence type="ECO:0000256" key="5">
    <source>
        <dbReference type="ARBA" id="ARBA00048791"/>
    </source>
</evidence>
<dbReference type="Pfam" id="PF01791">
    <property type="entry name" value="DeoC"/>
    <property type="match status" value="1"/>
</dbReference>
<comment type="catalytic activity">
    <reaction evidence="5 6">
        <text>2-deoxy-D-ribose 5-phosphate = D-glyceraldehyde 3-phosphate + acetaldehyde</text>
        <dbReference type="Rhea" id="RHEA:12821"/>
        <dbReference type="ChEBI" id="CHEBI:15343"/>
        <dbReference type="ChEBI" id="CHEBI:59776"/>
        <dbReference type="ChEBI" id="CHEBI:62877"/>
        <dbReference type="EC" id="4.1.2.4"/>
    </reaction>
</comment>
<organism evidence="7 8">
    <name type="scientific">Gibbsiella quercinecans</name>
    <dbReference type="NCBI Taxonomy" id="929813"/>
    <lineage>
        <taxon>Bacteria</taxon>
        <taxon>Pseudomonadati</taxon>
        <taxon>Pseudomonadota</taxon>
        <taxon>Gammaproteobacteria</taxon>
        <taxon>Enterobacterales</taxon>
        <taxon>Yersiniaceae</taxon>
        <taxon>Gibbsiella</taxon>
    </lineage>
</organism>
<keyword evidence="2 6" id="KW-0963">Cytoplasm</keyword>
<dbReference type="GO" id="GO:0009264">
    <property type="term" value="P:deoxyribonucleotide catabolic process"/>
    <property type="evidence" value="ECO:0007669"/>
    <property type="project" value="UniProtKB-UniRule"/>
</dbReference>
<evidence type="ECO:0000256" key="1">
    <source>
        <dbReference type="ARBA" id="ARBA00010936"/>
    </source>
</evidence>
<dbReference type="InterPro" id="IPR011343">
    <property type="entry name" value="DeoC"/>
</dbReference>
<dbReference type="EMBL" id="CP014136">
    <property type="protein sequence ID" value="ATA20390.1"/>
    <property type="molecule type" value="Genomic_DNA"/>
</dbReference>
<dbReference type="GO" id="GO:0005737">
    <property type="term" value="C:cytoplasm"/>
    <property type="evidence" value="ECO:0007669"/>
    <property type="project" value="UniProtKB-SubCell"/>
</dbReference>
<evidence type="ECO:0000256" key="6">
    <source>
        <dbReference type="HAMAP-Rule" id="MF_00114"/>
    </source>
</evidence>
<comment type="pathway">
    <text evidence="6">Carbohydrate degradation; 2-deoxy-D-ribose 1-phosphate degradation; D-glyceraldehyde 3-phosphate and acetaldehyde from 2-deoxy-alpha-D-ribose 1-phosphate: step 2/2.</text>
</comment>
<dbReference type="PANTHER" id="PTHR10889">
    <property type="entry name" value="DEOXYRIBOSE-PHOSPHATE ALDOLASE"/>
    <property type="match status" value="1"/>
</dbReference>
<dbReference type="GO" id="GO:0006018">
    <property type="term" value="P:2-deoxyribose 1-phosphate catabolic process"/>
    <property type="evidence" value="ECO:0007669"/>
    <property type="project" value="UniProtKB-UniRule"/>
</dbReference>
<dbReference type="EC" id="4.1.2.4" evidence="6"/>
<feature type="active site" description="Proton donor/acceptor" evidence="6">
    <location>
        <position position="109"/>
    </location>
</feature>
<evidence type="ECO:0000313" key="8">
    <source>
        <dbReference type="Proteomes" id="UP000217182"/>
    </source>
</evidence>
<evidence type="ECO:0000313" key="7">
    <source>
        <dbReference type="EMBL" id="ATA20390.1"/>
    </source>
</evidence>
<evidence type="ECO:0000256" key="2">
    <source>
        <dbReference type="ARBA" id="ARBA00022490"/>
    </source>
</evidence>
<dbReference type="InterPro" id="IPR002915">
    <property type="entry name" value="DeoC/FbaB/LacD_aldolase"/>
</dbReference>
<dbReference type="CDD" id="cd00959">
    <property type="entry name" value="DeoC"/>
    <property type="match status" value="1"/>
</dbReference>
<sequence>MKLNENKNQDMAMNNITQRMARLIDLSAVQATNTEADVRHCAALATHYRIISVHVLPCWTRFLSTLLPEQGRADVMIGGPVGFPGGAHATDIKVQEVRQLIADGAREVDMVVNIGKVLSGDYDYVRQDLRRVVEAAAPVPAKVILETHYLNEQQIRTLCEIAVEVGMAWVKTATGWAPTGATVEKVAIIADQLRGRIQIKGAGGIRDLATIRALYRLGVRRFGMSAATTQKVLEQLEQDPSLFPELHDN</sequence>
<comment type="function">
    <text evidence="6">Catalyzes a reversible aldol reaction between acetaldehyde and D-glyceraldehyde 3-phosphate to generate 2-deoxy-D-ribose 5-phosphate.</text>
</comment>
<dbReference type="HAMAP" id="MF_00114">
    <property type="entry name" value="DeoC_type1"/>
    <property type="match status" value="1"/>
</dbReference>
<dbReference type="UniPathway" id="UPA00002">
    <property type="reaction ID" value="UER00468"/>
</dbReference>
<dbReference type="AlphaFoldDB" id="A0A250B2C8"/>
<dbReference type="InterPro" id="IPR028581">
    <property type="entry name" value="DeoC_typeI"/>
</dbReference>
<evidence type="ECO:0000256" key="3">
    <source>
        <dbReference type="ARBA" id="ARBA00023239"/>
    </source>
</evidence>
<gene>
    <name evidence="6" type="primary">deoC</name>
    <name evidence="7" type="ORF">AWC35_14145</name>
</gene>
<dbReference type="NCBIfam" id="TIGR00126">
    <property type="entry name" value="deoC"/>
    <property type="match status" value="1"/>
</dbReference>
<comment type="similarity">
    <text evidence="1 6">Belongs to the DeoC/FbaB aldolase family. DeoC type 1 subfamily.</text>
</comment>
<evidence type="ECO:0000256" key="4">
    <source>
        <dbReference type="ARBA" id="ARBA00023270"/>
    </source>
</evidence>
<comment type="subcellular location">
    <subcellularLocation>
        <location evidence="6">Cytoplasm</location>
    </subcellularLocation>
</comment>
<reference evidence="7 8" key="1">
    <citation type="submission" date="2016-01" db="EMBL/GenBank/DDBJ databases">
        <authorList>
            <person name="Oliw E.H."/>
        </authorList>
    </citation>
    <scope>NUCLEOTIDE SEQUENCE [LARGE SCALE GENOMIC DNA]</scope>
    <source>
        <strain evidence="7 8">FRB97</strain>
    </source>
</reference>
<name>A0A250B2C8_9GAMM</name>
<dbReference type="SUPFAM" id="SSF51569">
    <property type="entry name" value="Aldolase"/>
    <property type="match status" value="1"/>
</dbReference>
<keyword evidence="3 6" id="KW-0456">Lyase</keyword>
<feature type="active site" description="Proton donor/acceptor" evidence="6">
    <location>
        <position position="200"/>
    </location>
</feature>
<accession>A0A250B2C8</accession>